<dbReference type="GO" id="GO:0008911">
    <property type="term" value="F:lactaldehyde dehydrogenase (NAD+) activity"/>
    <property type="evidence" value="ECO:0007669"/>
    <property type="project" value="TreeGrafter"/>
</dbReference>
<organism evidence="4 5">
    <name type="scientific">Sulfuracidifex tepidarius</name>
    <dbReference type="NCBI Taxonomy" id="1294262"/>
    <lineage>
        <taxon>Archaea</taxon>
        <taxon>Thermoproteota</taxon>
        <taxon>Thermoprotei</taxon>
        <taxon>Sulfolobales</taxon>
        <taxon>Sulfolobaceae</taxon>
        <taxon>Sulfuracidifex</taxon>
    </lineage>
</organism>
<protein>
    <submittedName>
        <fullName evidence="4">NAD(P)-dependent glyceraldehyde-3-phosphate dehydrogenase</fullName>
    </submittedName>
</protein>
<dbReference type="GeneID" id="41718463"/>
<evidence type="ECO:0000313" key="5">
    <source>
        <dbReference type="Proteomes" id="UP000325030"/>
    </source>
</evidence>
<evidence type="ECO:0000259" key="3">
    <source>
        <dbReference type="Pfam" id="PF00171"/>
    </source>
</evidence>
<dbReference type="RefSeq" id="WP_149564934.1">
    <property type="nucleotide sequence ID" value="NZ_AP018930.1"/>
</dbReference>
<dbReference type="InterPro" id="IPR016163">
    <property type="entry name" value="Ald_DH_C"/>
</dbReference>
<feature type="domain" description="Aldehyde dehydrogenase" evidence="3">
    <location>
        <begin position="38"/>
        <end position="499"/>
    </location>
</feature>
<dbReference type="InterPro" id="IPR051020">
    <property type="entry name" value="ALDH-related_metabolic_enz"/>
</dbReference>
<dbReference type="PANTHER" id="PTHR42991:SF1">
    <property type="entry name" value="ALDEHYDE DEHYDROGENASE"/>
    <property type="match status" value="1"/>
</dbReference>
<gene>
    <name evidence="4" type="ORF">IC007_2135</name>
</gene>
<proteinExistence type="inferred from homology"/>
<name>A0A510E4Z5_9CREN</name>
<dbReference type="Gene3D" id="3.40.309.10">
    <property type="entry name" value="Aldehyde Dehydrogenase, Chain A, domain 2"/>
    <property type="match status" value="1"/>
</dbReference>
<sequence>MEKTKSSKISLEITSNELKPILEQGETPLFKTFLAGKWVSSKEYIDVKSPIDGSTIAKVPRLSLNEVNEALDVNYEKGRWDIRNLPGEKRLKVYHRVADLLEKTREDFVNALIMNNGKIRAAANGEVDASIERLIRADLDAKKIYGDFVPGDWSSESLETEAIVTREPLGLVLAIVPFNYPLFDTVNKIVYSTVIGNAVVVKSPSSTPLPLLMLARLFELAGLPPTSFSIITVPGRDMDEIVKDKRFQVISLTGSTETGEHVIRVGGIRQYLMELGGGDPVIVLKDATFPLTAQRIATGITSYTGQRCDSVKLIFAEPEVYETLKVQLVQEISKVKVGDPRDGATTAGPIIDEKTADEWENAIDDAKKKGANILVGGKRLGPTYIEPALIEVNKSKLRDLYLFNKEVFASVAILVKVDDANEALNLANSRRYGLDASVFGNDINRIRELIRKLEVGAVYVNDAPKHGIGYFPFGGRKDSGVGREGIGYTIEYVTAMKTIVYNYKGRNVWKYM</sequence>
<dbReference type="EMBL" id="AP018930">
    <property type="protein sequence ID" value="BBG27581.1"/>
    <property type="molecule type" value="Genomic_DNA"/>
</dbReference>
<evidence type="ECO:0000256" key="2">
    <source>
        <dbReference type="ARBA" id="ARBA00023002"/>
    </source>
</evidence>
<dbReference type="InterPro" id="IPR016161">
    <property type="entry name" value="Ald_DH/histidinol_DH"/>
</dbReference>
<dbReference type="InterPro" id="IPR053489">
    <property type="entry name" value="NAD(P)-GAP_dehydrogenase"/>
</dbReference>
<reference evidence="5" key="1">
    <citation type="submission" date="2018-09" db="EMBL/GenBank/DDBJ databases">
        <title>Complete Genome Sequencing of Sulfolobus sp. JCM 16834.</title>
        <authorList>
            <person name="Kato S."/>
            <person name="Itoh T."/>
            <person name="Ohkuma M."/>
        </authorList>
    </citation>
    <scope>NUCLEOTIDE SEQUENCE [LARGE SCALE GENOMIC DNA]</scope>
    <source>
        <strain evidence="5">IC-007</strain>
    </source>
</reference>
<dbReference type="Proteomes" id="UP000325030">
    <property type="component" value="Chromosome"/>
</dbReference>
<dbReference type="Gene3D" id="3.40.605.10">
    <property type="entry name" value="Aldehyde Dehydrogenase, Chain A, domain 1"/>
    <property type="match status" value="1"/>
</dbReference>
<comment type="similarity">
    <text evidence="1">Belongs to the aldehyde dehydrogenase family.</text>
</comment>
<evidence type="ECO:0000313" key="4">
    <source>
        <dbReference type="EMBL" id="BBG27581.1"/>
    </source>
</evidence>
<dbReference type="PANTHER" id="PTHR42991">
    <property type="entry name" value="ALDEHYDE DEHYDROGENASE"/>
    <property type="match status" value="1"/>
</dbReference>
<evidence type="ECO:0000256" key="1">
    <source>
        <dbReference type="ARBA" id="ARBA00009986"/>
    </source>
</evidence>
<dbReference type="AlphaFoldDB" id="A0A510E4Z5"/>
<accession>A0A510E4Z5</accession>
<dbReference type="NCBIfam" id="NF040869">
    <property type="entry name" value="G3PDH_Arch"/>
    <property type="match status" value="1"/>
</dbReference>
<dbReference type="SUPFAM" id="SSF53720">
    <property type="entry name" value="ALDH-like"/>
    <property type="match status" value="1"/>
</dbReference>
<dbReference type="InterPro" id="IPR016162">
    <property type="entry name" value="Ald_DH_N"/>
</dbReference>
<dbReference type="Pfam" id="PF00171">
    <property type="entry name" value="Aldedh"/>
    <property type="match status" value="1"/>
</dbReference>
<dbReference type="CDD" id="cd07082">
    <property type="entry name" value="ALDH_F11_NP-GAPDH"/>
    <property type="match status" value="1"/>
</dbReference>
<dbReference type="InterPro" id="IPR015590">
    <property type="entry name" value="Aldehyde_DH_dom"/>
</dbReference>
<keyword evidence="2" id="KW-0560">Oxidoreductase</keyword>